<keyword evidence="2" id="KW-1185">Reference proteome</keyword>
<gene>
    <name evidence="1" type="ORF">O6P43_032065</name>
</gene>
<reference evidence="1" key="1">
    <citation type="journal article" date="2023" name="Science">
        <title>Elucidation of the pathway for biosynthesis of saponin adjuvants from the soapbark tree.</title>
        <authorList>
            <person name="Reed J."/>
            <person name="Orme A."/>
            <person name="El-Demerdash A."/>
            <person name="Owen C."/>
            <person name="Martin L.B.B."/>
            <person name="Misra R.C."/>
            <person name="Kikuchi S."/>
            <person name="Rejzek M."/>
            <person name="Martin A.C."/>
            <person name="Harkess A."/>
            <person name="Leebens-Mack J."/>
            <person name="Louveau T."/>
            <person name="Stephenson M.J."/>
            <person name="Osbourn A."/>
        </authorList>
    </citation>
    <scope>NUCLEOTIDE SEQUENCE</scope>
    <source>
        <strain evidence="1">S10</strain>
    </source>
</reference>
<dbReference type="AlphaFoldDB" id="A0AAD7KWA4"/>
<evidence type="ECO:0000313" key="2">
    <source>
        <dbReference type="Proteomes" id="UP001163823"/>
    </source>
</evidence>
<dbReference type="EMBL" id="JARAOO010000013">
    <property type="protein sequence ID" value="KAJ7947229.1"/>
    <property type="molecule type" value="Genomic_DNA"/>
</dbReference>
<dbReference type="KEGG" id="qsa:O6P43_032065"/>
<comment type="caution">
    <text evidence="1">The sequence shown here is derived from an EMBL/GenBank/DDBJ whole genome shotgun (WGS) entry which is preliminary data.</text>
</comment>
<sequence length="83" mass="9774">MVQQKARSEIIEDLLQQPKDPFWMKSRVVKLRDDFDALFWKISRTSSTLGGFFSFSVERYQVLLSFFILNPQDINVSYTMAFA</sequence>
<proteinExistence type="predicted"/>
<organism evidence="1 2">
    <name type="scientific">Quillaja saponaria</name>
    <name type="common">Soap bark tree</name>
    <dbReference type="NCBI Taxonomy" id="32244"/>
    <lineage>
        <taxon>Eukaryota</taxon>
        <taxon>Viridiplantae</taxon>
        <taxon>Streptophyta</taxon>
        <taxon>Embryophyta</taxon>
        <taxon>Tracheophyta</taxon>
        <taxon>Spermatophyta</taxon>
        <taxon>Magnoliopsida</taxon>
        <taxon>eudicotyledons</taxon>
        <taxon>Gunneridae</taxon>
        <taxon>Pentapetalae</taxon>
        <taxon>rosids</taxon>
        <taxon>fabids</taxon>
        <taxon>Fabales</taxon>
        <taxon>Quillajaceae</taxon>
        <taxon>Quillaja</taxon>
    </lineage>
</organism>
<accession>A0AAD7KWA4</accession>
<name>A0AAD7KWA4_QUISA</name>
<protein>
    <submittedName>
        <fullName evidence="1">Uncharacterized protein</fullName>
    </submittedName>
</protein>
<evidence type="ECO:0000313" key="1">
    <source>
        <dbReference type="EMBL" id="KAJ7947229.1"/>
    </source>
</evidence>
<dbReference type="Proteomes" id="UP001163823">
    <property type="component" value="Chromosome 13"/>
</dbReference>